<name>D8PVY1_SCHCM</name>
<keyword evidence="2" id="KW-1133">Transmembrane helix</keyword>
<keyword evidence="2" id="KW-0812">Transmembrane</keyword>
<dbReference type="PANTHER" id="PTHR45691">
    <property type="entry name" value="PROTEIN DIAPHANOUS"/>
    <property type="match status" value="1"/>
</dbReference>
<feature type="compositionally biased region" description="Polar residues" evidence="1">
    <location>
        <begin position="595"/>
        <end position="605"/>
    </location>
</feature>
<dbReference type="HOGENOM" id="CLU_294424_0_0_1"/>
<dbReference type="VEuPathDB" id="FungiDB:SCHCODRAFT_02607196"/>
<feature type="region of interest" description="Disordered" evidence="1">
    <location>
        <begin position="528"/>
        <end position="640"/>
    </location>
</feature>
<dbReference type="OMA" id="CGAVGNY"/>
<keyword evidence="4" id="KW-1185">Reference proteome</keyword>
<accession>D8PVY1</accession>
<reference evidence="3 4" key="1">
    <citation type="journal article" date="2010" name="Nat. Biotechnol.">
        <title>Genome sequence of the model mushroom Schizophyllum commune.</title>
        <authorList>
            <person name="Ohm R.A."/>
            <person name="de Jong J.F."/>
            <person name="Lugones L.G."/>
            <person name="Aerts A."/>
            <person name="Kothe E."/>
            <person name="Stajich J.E."/>
            <person name="de Vries R.P."/>
            <person name="Record E."/>
            <person name="Levasseur A."/>
            <person name="Baker S.E."/>
            <person name="Bartholomew K.A."/>
            <person name="Coutinho P.M."/>
            <person name="Erdmann S."/>
            <person name="Fowler T.J."/>
            <person name="Gathman A.C."/>
            <person name="Lombard V."/>
            <person name="Henrissat B."/>
            <person name="Knabe N."/>
            <person name="Kuees U."/>
            <person name="Lilly W.W."/>
            <person name="Lindquist E."/>
            <person name="Lucas S."/>
            <person name="Magnuson J.K."/>
            <person name="Piumi F."/>
            <person name="Raudaskoski M."/>
            <person name="Salamov A."/>
            <person name="Schmutz J."/>
            <person name="Schwarze F.W.M.R."/>
            <person name="vanKuyk P.A."/>
            <person name="Horton J.S."/>
            <person name="Grigoriev I.V."/>
            <person name="Woesten H.A.B."/>
        </authorList>
    </citation>
    <scope>NUCLEOTIDE SEQUENCE [LARGE SCALE GENOMIC DNA]</scope>
    <source>
        <strain evidence="4">H4-8 / FGSC 9210</strain>
    </source>
</reference>
<dbReference type="eggNOG" id="ENOG502SMR7">
    <property type="taxonomic scope" value="Eukaryota"/>
</dbReference>
<organism evidence="4">
    <name type="scientific">Schizophyllum commune (strain H4-8 / FGSC 9210)</name>
    <name type="common">Split gill fungus</name>
    <dbReference type="NCBI Taxonomy" id="578458"/>
    <lineage>
        <taxon>Eukaryota</taxon>
        <taxon>Fungi</taxon>
        <taxon>Dikarya</taxon>
        <taxon>Basidiomycota</taxon>
        <taxon>Agaricomycotina</taxon>
        <taxon>Agaricomycetes</taxon>
        <taxon>Agaricomycetidae</taxon>
        <taxon>Agaricales</taxon>
        <taxon>Schizophyllaceae</taxon>
        <taxon>Schizophyllum</taxon>
    </lineage>
</organism>
<feature type="compositionally biased region" description="Pro residues" evidence="1">
    <location>
        <begin position="111"/>
        <end position="121"/>
    </location>
</feature>
<dbReference type="GO" id="GO:0030041">
    <property type="term" value="P:actin filament polymerization"/>
    <property type="evidence" value="ECO:0007669"/>
    <property type="project" value="TreeGrafter"/>
</dbReference>
<feature type="compositionally biased region" description="Pro residues" evidence="1">
    <location>
        <begin position="52"/>
        <end position="72"/>
    </location>
</feature>
<feature type="region of interest" description="Disordered" evidence="1">
    <location>
        <begin position="688"/>
        <end position="738"/>
    </location>
</feature>
<dbReference type="EMBL" id="GL377303">
    <property type="protein sequence ID" value="EFJ00114.1"/>
    <property type="molecule type" value="Genomic_DNA"/>
</dbReference>
<dbReference type="STRING" id="578458.D8PVY1"/>
<dbReference type="InParanoid" id="D8PVY1"/>
<keyword evidence="2" id="KW-0472">Membrane</keyword>
<protein>
    <submittedName>
        <fullName evidence="3">Uncharacterized protein</fullName>
    </submittedName>
</protein>
<dbReference type="Proteomes" id="UP000007431">
    <property type="component" value="Unassembled WGS sequence"/>
</dbReference>
<evidence type="ECO:0000313" key="4">
    <source>
        <dbReference type="Proteomes" id="UP000007431"/>
    </source>
</evidence>
<dbReference type="GO" id="GO:0005884">
    <property type="term" value="C:actin filament"/>
    <property type="evidence" value="ECO:0007669"/>
    <property type="project" value="TreeGrafter"/>
</dbReference>
<feature type="compositionally biased region" description="Low complexity" evidence="1">
    <location>
        <begin position="826"/>
        <end position="837"/>
    </location>
</feature>
<feature type="compositionally biased region" description="Pro residues" evidence="1">
    <location>
        <begin position="966"/>
        <end position="981"/>
    </location>
</feature>
<gene>
    <name evidence="3" type="ORF">SCHCODRAFT_105351</name>
</gene>
<dbReference type="InterPro" id="IPR051412">
    <property type="entry name" value="Formin_Homology_Diaphanous_sf"/>
</dbReference>
<feature type="non-terminal residue" evidence="3">
    <location>
        <position position="1030"/>
    </location>
</feature>
<feature type="compositionally biased region" description="Low complexity" evidence="1">
    <location>
        <begin position="982"/>
        <end position="1001"/>
    </location>
</feature>
<feature type="region of interest" description="Disordered" evidence="1">
    <location>
        <begin position="826"/>
        <end position="853"/>
    </location>
</feature>
<feature type="transmembrane region" description="Helical" evidence="2">
    <location>
        <begin position="395"/>
        <end position="415"/>
    </location>
</feature>
<feature type="compositionally biased region" description="Low complexity" evidence="1">
    <location>
        <begin position="531"/>
        <end position="559"/>
    </location>
</feature>
<feature type="region of interest" description="Disordered" evidence="1">
    <location>
        <begin position="1"/>
        <end position="72"/>
    </location>
</feature>
<evidence type="ECO:0000256" key="1">
    <source>
        <dbReference type="SAM" id="MobiDB-lite"/>
    </source>
</evidence>
<evidence type="ECO:0000256" key="2">
    <source>
        <dbReference type="SAM" id="Phobius"/>
    </source>
</evidence>
<dbReference type="PANTHER" id="PTHR45691:SF6">
    <property type="entry name" value="PROTEIN DIAPHANOUS"/>
    <property type="match status" value="1"/>
</dbReference>
<dbReference type="AlphaFoldDB" id="D8PVY1"/>
<feature type="transmembrane region" description="Helical" evidence="2">
    <location>
        <begin position="356"/>
        <end position="375"/>
    </location>
</feature>
<feature type="transmembrane region" description="Helical" evidence="2">
    <location>
        <begin position="314"/>
        <end position="335"/>
    </location>
</feature>
<proteinExistence type="predicted"/>
<feature type="region of interest" description="Disordered" evidence="1">
    <location>
        <begin position="953"/>
        <end position="1030"/>
    </location>
</feature>
<feature type="compositionally biased region" description="Basic residues" evidence="1">
    <location>
        <begin position="1"/>
        <end position="15"/>
    </location>
</feature>
<feature type="compositionally biased region" description="Pro residues" evidence="1">
    <location>
        <begin position="578"/>
        <end position="591"/>
    </location>
</feature>
<sequence>MRRAERARRRTRPRRRETEDSYASASRGRSRSPSRHAGTFGAYTGGSSTGDLPPPPSVFIPPAPIPSLPVPSPHYQTAESVAYSTGAPFSAASSPPSPIATPLPPVIPPYSYPQAPAPTPQYPSAQYAPPPPPASQHYTVTPSGLYVPPGHDVQQFQTTSTKFGDNVLGVLYTFITYRLPLFVYQIFLFRMPVFYYGRVSRVLEDAEMSLADVRKLAMTTASEWKAKDTKKKSSKEEMLSRLDYMTSWNVSPQYASQVTPAMRRFRDSWETFIDSLLREWKTQNVISALLLSALLTMLQIDVAADDVVTRTVCILALIAALMSLLYGCLYIIRFGTMKRMHKASAWADEAQKRREAILWNVSIILFIVSIMSYVWRTGSVSDPDARTTSKEAALGTRIGITCILGLGVLYLAAMAKTFSRYGDQMDKAWKRQMSSMIAQILPDGTAVNAYGQPSASQPFRPSQVSQQYPIIPATTPYASSVAYPSNWQTPYSVPPTIPPYSPTTPVQYPLHGSYGRESHTYGSEADVRHYPTYSPATSYTPSTTRTSTDTVRSGRSSTTTRRRQRRHSSYSEADEDVIPPPRLPPASPEPTTPTASKTLSEPQVKSSRRPNVRLGYPAQTIPEQQPFIPQAPSPLHSMTPTNWPPPLPYLGPSFSQYIPSVPLPPQQMQWPQQGPSIVFQAPSQAPTVVPYPSRHSHSTEAGYEISPVDRRSRSRSQSALSHRERPAMPPPPPIIHSQPLVSSEWESKTEALHENPVKAAFARKLTRRGPFTGFRPRQVVDLITNERLVDSDRDRELFDTIFYERCIEYHDHDVFTSSVMRAYASAGRSRSPRSRSAGTSHRGRPRSRSQADSDAVFAELQRWNEHFFRQRGMSAVLTYITRHDAEDGYAVYLVDMPNTLLADEESIKALFSDSIPMHHAEGVVIYLYDSRPPSAFRERIQADVVIDIERLQGSPSRQRWTSSPIPASPPMPLPDSAPPRSPTGRSDPSSASSRRTSPYRPHQLSTIDEGSSGRRDTAQSDSVIPAISTP</sequence>
<evidence type="ECO:0000313" key="3">
    <source>
        <dbReference type="EMBL" id="EFJ00114.1"/>
    </source>
</evidence>
<feature type="region of interest" description="Disordered" evidence="1">
    <location>
        <begin position="111"/>
        <end position="134"/>
    </location>
</feature>